<dbReference type="PANTHER" id="PTHR10775">
    <property type="entry name" value="OS08G0208400 PROTEIN"/>
    <property type="match status" value="1"/>
</dbReference>
<dbReference type="Pfam" id="PF13963">
    <property type="entry name" value="Transpos_assoc"/>
    <property type="match status" value="1"/>
</dbReference>
<keyword evidence="3" id="KW-1185">Reference proteome</keyword>
<comment type="caution">
    <text evidence="2">The sequence shown here is derived from an EMBL/GenBank/DDBJ whole genome shotgun (WGS) entry which is preliminary data.</text>
</comment>
<dbReference type="InterPro" id="IPR004252">
    <property type="entry name" value="Probable_transposase_24"/>
</dbReference>
<proteinExistence type="predicted"/>
<evidence type="ECO:0000259" key="1">
    <source>
        <dbReference type="Pfam" id="PF13963"/>
    </source>
</evidence>
<dbReference type="InterPro" id="IPR029480">
    <property type="entry name" value="Transpos_assoc"/>
</dbReference>
<accession>A0A9R1X001</accession>
<dbReference type="PANTHER" id="PTHR10775:SF177">
    <property type="entry name" value="TNP2, PARTIAL"/>
    <property type="match status" value="1"/>
</dbReference>
<evidence type="ECO:0000313" key="2">
    <source>
        <dbReference type="EMBL" id="KAJ0195475.1"/>
    </source>
</evidence>
<dbReference type="Proteomes" id="UP000235145">
    <property type="component" value="Unassembled WGS sequence"/>
</dbReference>
<reference evidence="2 3" key="1">
    <citation type="journal article" date="2017" name="Nat. Commun.">
        <title>Genome assembly with in vitro proximity ligation data and whole-genome triplication in lettuce.</title>
        <authorList>
            <person name="Reyes-Chin-Wo S."/>
            <person name="Wang Z."/>
            <person name="Yang X."/>
            <person name="Kozik A."/>
            <person name="Arikit S."/>
            <person name="Song C."/>
            <person name="Xia L."/>
            <person name="Froenicke L."/>
            <person name="Lavelle D.O."/>
            <person name="Truco M.J."/>
            <person name="Xia R."/>
            <person name="Zhu S."/>
            <person name="Xu C."/>
            <person name="Xu H."/>
            <person name="Xu X."/>
            <person name="Cox K."/>
            <person name="Korf I."/>
            <person name="Meyers B.C."/>
            <person name="Michelmore R.W."/>
        </authorList>
    </citation>
    <scope>NUCLEOTIDE SEQUENCE [LARGE SCALE GENOMIC DNA]</scope>
    <source>
        <strain evidence="3">cv. Salinas</strain>
        <tissue evidence="2">Seedlings</tissue>
    </source>
</reference>
<feature type="domain" description="Transposase-associated" evidence="1">
    <location>
        <begin position="11"/>
        <end position="57"/>
    </location>
</feature>
<evidence type="ECO:0000313" key="3">
    <source>
        <dbReference type="Proteomes" id="UP000235145"/>
    </source>
</evidence>
<dbReference type="EMBL" id="NBSK02000007">
    <property type="protein sequence ID" value="KAJ0195475.1"/>
    <property type="molecule type" value="Genomic_DNA"/>
</dbReference>
<dbReference type="AlphaFoldDB" id="A0A9R1X001"/>
<sequence length="465" mass="52901">MNNGLVISYVKSSVDGKILCPCSHCLNMCYSTRRDIVDHLICWGFRPEYTKWVYHGEGSTTTSSNTRPMEEEVIFQHDMHGLLNDLVGDNQVGPSEDNVNNDLLPEGNMLPKITQQVKKMLTKLGLGYQNIHSCPNDCMLFWAEKEKDESCSICGSCRWKVLEDNSNYEIGPTKKKTSKILRWFLLKPRLQRLFISSKTASLMQWHHLERVDDGKIRHPLLRHWKGSLKARTHDPSLTVDEIVAKEIKNESRVNPEQFKELVTRWCTPKYKMTCDVKRMSRLKMQEPHITGTKSFARLAHEEAAKNDGVYPSRGKIYKITRTRKDGVIVNDNVAQIMVILFTQVVSSDSTNTQQTEDDYSNDEYSKVKGPKKHGYIRCVGRMPAVKDNNASCSTDPQTVEQLKDGLARTQHALNVLFNLVKDHIPNANLSGMLNNSNLEVPDNLSMVPNISPLGNRRASSESNHN</sequence>
<organism evidence="2 3">
    <name type="scientific">Lactuca sativa</name>
    <name type="common">Garden lettuce</name>
    <dbReference type="NCBI Taxonomy" id="4236"/>
    <lineage>
        <taxon>Eukaryota</taxon>
        <taxon>Viridiplantae</taxon>
        <taxon>Streptophyta</taxon>
        <taxon>Embryophyta</taxon>
        <taxon>Tracheophyta</taxon>
        <taxon>Spermatophyta</taxon>
        <taxon>Magnoliopsida</taxon>
        <taxon>eudicotyledons</taxon>
        <taxon>Gunneridae</taxon>
        <taxon>Pentapetalae</taxon>
        <taxon>asterids</taxon>
        <taxon>campanulids</taxon>
        <taxon>Asterales</taxon>
        <taxon>Asteraceae</taxon>
        <taxon>Cichorioideae</taxon>
        <taxon>Cichorieae</taxon>
        <taxon>Lactucinae</taxon>
        <taxon>Lactuca</taxon>
    </lineage>
</organism>
<gene>
    <name evidence="2" type="ORF">LSAT_V11C700375270</name>
</gene>
<name>A0A9R1X001_LACSA</name>
<dbReference type="Pfam" id="PF03004">
    <property type="entry name" value="Transposase_24"/>
    <property type="match status" value="1"/>
</dbReference>
<protein>
    <recommendedName>
        <fullName evidence="1">Transposase-associated domain-containing protein</fullName>
    </recommendedName>
</protein>